<keyword evidence="2" id="KW-1185">Reference proteome</keyword>
<accession>A0A4R5AU05</accession>
<gene>
    <name evidence="1" type="ORF">E0F89_13940</name>
</gene>
<protein>
    <submittedName>
        <fullName evidence="1">Uncharacterized protein</fullName>
    </submittedName>
</protein>
<dbReference type="RefSeq" id="WP_131910390.1">
    <property type="nucleotide sequence ID" value="NZ_SMFM01000008.1"/>
</dbReference>
<dbReference type="AlphaFoldDB" id="A0A4R5AU05"/>
<name>A0A4R5AU05_9FLAO</name>
<reference evidence="1 2" key="1">
    <citation type="submission" date="2019-03" db="EMBL/GenBank/DDBJ databases">
        <title>Flavobacterium AT-3-2 sp. nov., isolated from arctic soil.</title>
        <authorList>
            <person name="Chaudhary D.K."/>
        </authorList>
    </citation>
    <scope>NUCLEOTIDE SEQUENCE [LARGE SCALE GENOMIC DNA]</scope>
    <source>
        <strain evidence="1 2">AT-3-2</strain>
    </source>
</reference>
<proteinExistence type="predicted"/>
<organism evidence="1 2">
    <name type="scientific">Flavobacterium caseinilyticum</name>
    <dbReference type="NCBI Taxonomy" id="2541732"/>
    <lineage>
        <taxon>Bacteria</taxon>
        <taxon>Pseudomonadati</taxon>
        <taxon>Bacteroidota</taxon>
        <taxon>Flavobacteriia</taxon>
        <taxon>Flavobacteriales</taxon>
        <taxon>Flavobacteriaceae</taxon>
        <taxon>Flavobacterium</taxon>
    </lineage>
</organism>
<comment type="caution">
    <text evidence="1">The sequence shown here is derived from an EMBL/GenBank/DDBJ whole genome shotgun (WGS) entry which is preliminary data.</text>
</comment>
<dbReference type="EMBL" id="SMFM01000008">
    <property type="protein sequence ID" value="TDD74604.1"/>
    <property type="molecule type" value="Genomic_DNA"/>
</dbReference>
<dbReference type="Proteomes" id="UP000295278">
    <property type="component" value="Unassembled WGS sequence"/>
</dbReference>
<sequence>MNTNTQKIMNDMIHNVVMGVDGVMTIISPVNAPTESMEFSIFPHKIGVVINNVKQSFLLKDLNLEKLKVYQAIIMLAGAFVEHKLIPAVAVGPVIVNRTYKLTLEICSLMMDYSSDYSKVIEKEIAKKL</sequence>
<evidence type="ECO:0000313" key="2">
    <source>
        <dbReference type="Proteomes" id="UP000295278"/>
    </source>
</evidence>
<evidence type="ECO:0000313" key="1">
    <source>
        <dbReference type="EMBL" id="TDD74604.1"/>
    </source>
</evidence>